<gene>
    <name evidence="1" type="ORF">V8N49_23405</name>
</gene>
<dbReference type="RefSeq" id="WP_336224414.1">
    <property type="nucleotide sequence ID" value="NZ_JBANEK010000016.1"/>
</dbReference>
<reference evidence="1 2" key="1">
    <citation type="submission" date="2024-02" db="EMBL/GenBank/DDBJ databases">
        <title>First report Erwinia aphidicola in onion in Chile.</title>
        <authorList>
            <person name="Valenzuela M."/>
            <person name="Pena M."/>
            <person name="Dutta B."/>
        </authorList>
    </citation>
    <scope>NUCLEOTIDE SEQUENCE [LARGE SCALE GENOMIC DNA]</scope>
    <source>
        <strain evidence="1 2">QCJ3A</strain>
    </source>
</reference>
<proteinExistence type="predicted"/>
<evidence type="ECO:0000313" key="2">
    <source>
        <dbReference type="Proteomes" id="UP001306592"/>
    </source>
</evidence>
<accession>A0ABU8DPU3</accession>
<name>A0ABU8DPU3_ERWAP</name>
<comment type="caution">
    <text evidence="1">The sequence shown here is derived from an EMBL/GenBank/DDBJ whole genome shotgun (WGS) entry which is preliminary data.</text>
</comment>
<organism evidence="1 2">
    <name type="scientific">Erwinia aphidicola</name>
    <dbReference type="NCBI Taxonomy" id="68334"/>
    <lineage>
        <taxon>Bacteria</taxon>
        <taxon>Pseudomonadati</taxon>
        <taxon>Pseudomonadota</taxon>
        <taxon>Gammaproteobacteria</taxon>
        <taxon>Enterobacterales</taxon>
        <taxon>Erwiniaceae</taxon>
        <taxon>Erwinia</taxon>
    </lineage>
</organism>
<dbReference type="EMBL" id="JBANEI010000034">
    <property type="protein sequence ID" value="MEI2684564.1"/>
    <property type="molecule type" value="Genomic_DNA"/>
</dbReference>
<evidence type="ECO:0000313" key="1">
    <source>
        <dbReference type="EMBL" id="MEI2684564.1"/>
    </source>
</evidence>
<keyword evidence="2" id="KW-1185">Reference proteome</keyword>
<sequence>MKINILSPDEMTALVIRHLSGEAARRESPSEVQLRRFLRRDDGTLAGGLLHLLSMVSQSAKMAARGRGGEWTPRIEFTGCARKKCLHLFIVNAWVLSVPPCLEEKASHGRRIKLSLLPGWL</sequence>
<dbReference type="Proteomes" id="UP001306592">
    <property type="component" value="Unassembled WGS sequence"/>
</dbReference>
<protein>
    <submittedName>
        <fullName evidence="1">Uncharacterized protein</fullName>
    </submittedName>
</protein>